<evidence type="ECO:0000313" key="1">
    <source>
        <dbReference type="EMBL" id="ACZ29533.1"/>
    </source>
</evidence>
<organism evidence="1 2">
    <name type="scientific">Xylanimonas cellulosilytica (strain DSM 15894 / JCM 12276 / CECT 5975 / KCTC 9989 / LMG 20990 / NBRC 107835 / XIL07)</name>
    <dbReference type="NCBI Taxonomy" id="446471"/>
    <lineage>
        <taxon>Bacteria</taxon>
        <taxon>Bacillati</taxon>
        <taxon>Actinomycetota</taxon>
        <taxon>Actinomycetes</taxon>
        <taxon>Micrococcales</taxon>
        <taxon>Promicromonosporaceae</taxon>
        <taxon>Xylanimonas</taxon>
    </lineage>
</organism>
<dbReference type="KEGG" id="xce:Xcel_0494"/>
<accession>D1BW30</accession>
<dbReference type="Gene3D" id="1.10.287.1060">
    <property type="entry name" value="ESAT-6-like"/>
    <property type="match status" value="1"/>
</dbReference>
<dbReference type="Proteomes" id="UP000002255">
    <property type="component" value="Chromosome"/>
</dbReference>
<evidence type="ECO:0008006" key="3">
    <source>
        <dbReference type="Google" id="ProtNLM"/>
    </source>
</evidence>
<reference evidence="2" key="1">
    <citation type="submission" date="2009-11" db="EMBL/GenBank/DDBJ databases">
        <title>The complete chromosome of Xylanimonas cellulosilytica DSM 15894.</title>
        <authorList>
            <consortium name="US DOE Joint Genome Institute (JGI-PGF)"/>
            <person name="Lucas S."/>
            <person name="Copeland A."/>
            <person name="Lapidus A."/>
            <person name="Glavina del Rio T."/>
            <person name="Dalin E."/>
            <person name="Tice H."/>
            <person name="Bruce D."/>
            <person name="Goodwin L."/>
            <person name="Pitluck S."/>
            <person name="Kyrpides N."/>
            <person name="Mavromatis K."/>
            <person name="Ivanova N."/>
            <person name="Mikhailova N."/>
            <person name="Foster B."/>
            <person name="Clum A."/>
            <person name="Brettin T."/>
            <person name="Detter J.C."/>
            <person name="Han C."/>
            <person name="Larimer F."/>
            <person name="Land M."/>
            <person name="Hauser L."/>
            <person name="Markowitz V."/>
            <person name="Cheng J.F."/>
            <person name="Hugenholtz P."/>
            <person name="Woyke T."/>
            <person name="Wu D."/>
            <person name="Gehrich-Schroeter G."/>
            <person name="Schneider S."/>
            <person name="Pukall S.R."/>
            <person name="Klenk H.P."/>
            <person name="Eisen J.A."/>
        </authorList>
    </citation>
    <scope>NUCLEOTIDE SEQUENCE [LARGE SCALE GENOMIC DNA]</scope>
    <source>
        <strain evidence="2">DSM 15894 / CECT 5975 / LMG 20990 / XIL07</strain>
    </source>
</reference>
<dbReference type="HOGENOM" id="CLU_177796_0_0_11"/>
<dbReference type="AlphaFoldDB" id="D1BW30"/>
<name>D1BW30_XYLCX</name>
<gene>
    <name evidence="1" type="ordered locus">Xcel_0494</name>
</gene>
<dbReference type="EMBL" id="CP001821">
    <property type="protein sequence ID" value="ACZ29533.1"/>
    <property type="molecule type" value="Genomic_DNA"/>
</dbReference>
<dbReference type="RefSeq" id="WP_012877277.1">
    <property type="nucleotide sequence ID" value="NC_013530.1"/>
</dbReference>
<reference evidence="1 2" key="2">
    <citation type="journal article" date="2010" name="Stand. Genomic Sci.">
        <title>Complete genome sequence of Xylanimonas cellulosilytica type strain (XIL07).</title>
        <authorList>
            <person name="Foster B."/>
            <person name="Pukall R."/>
            <person name="Abt B."/>
            <person name="Nolan M."/>
            <person name="Glavina Del Rio T."/>
            <person name="Chen F."/>
            <person name="Lucas S."/>
            <person name="Tice H."/>
            <person name="Pitluck S."/>
            <person name="Cheng J.-F."/>
            <person name="Chertkov O."/>
            <person name="Brettin T."/>
            <person name="Han C."/>
            <person name="Detter J.C."/>
            <person name="Bruce D."/>
            <person name="Goodwin L."/>
            <person name="Ivanova N."/>
            <person name="Mavromatis K."/>
            <person name="Pati A."/>
            <person name="Mikhailova N."/>
            <person name="Chen A."/>
            <person name="Palaniappan K."/>
            <person name="Land M."/>
            <person name="Hauser L."/>
            <person name="Chang Y.-J."/>
            <person name="Jeffries C.D."/>
            <person name="Chain P."/>
            <person name="Rohde M."/>
            <person name="Goeker M."/>
            <person name="Bristow J."/>
            <person name="Eisen J.A."/>
            <person name="Markowitz V."/>
            <person name="Hugenholtz P."/>
            <person name="Kyrpides N.C."/>
            <person name="Klenk H.-P."/>
            <person name="Lapidus A."/>
        </authorList>
    </citation>
    <scope>NUCLEOTIDE SEQUENCE [LARGE SCALE GENOMIC DNA]</scope>
    <source>
        <strain evidence="2">DSM 15894 / CECT 5975 / LMG 20990 / XIL07</strain>
    </source>
</reference>
<dbReference type="STRING" id="446471.Xcel_0494"/>
<sequence>MAAGYLGLKPEDMQELIGVLNTKAGKINDIISRLSKEVRGTTWDGPDAERFKNDWDSNLSVKLRNVQRSLEEIAKSAKSELNQQTTTSR</sequence>
<evidence type="ECO:0000313" key="2">
    <source>
        <dbReference type="Proteomes" id="UP000002255"/>
    </source>
</evidence>
<protein>
    <recommendedName>
        <fullName evidence="3">WXG100 family type VII secretion target</fullName>
    </recommendedName>
</protein>
<keyword evidence="2" id="KW-1185">Reference proteome</keyword>
<proteinExistence type="predicted"/>
<dbReference type="OrthoDB" id="5244663at2"/>